<protein>
    <submittedName>
        <fullName evidence="1">Uncharacterized protein</fullName>
    </submittedName>
</protein>
<dbReference type="RefSeq" id="WP_176621606.1">
    <property type="nucleotide sequence ID" value="NZ_JABXXQ010000003.1"/>
</dbReference>
<dbReference type="EMBL" id="JABXXQ010000003">
    <property type="protein sequence ID" value="NVN28850.1"/>
    <property type="molecule type" value="Genomic_DNA"/>
</dbReference>
<evidence type="ECO:0000313" key="4">
    <source>
        <dbReference type="Proteomes" id="UP000565205"/>
    </source>
</evidence>
<accession>A0A839V393</accession>
<dbReference type="Proteomes" id="UP000565205">
    <property type="component" value="Unassembled WGS sequence"/>
</dbReference>
<dbReference type="Proteomes" id="UP000557688">
    <property type="component" value="Unassembled WGS sequence"/>
</dbReference>
<dbReference type="EMBL" id="JACHXV010000015">
    <property type="protein sequence ID" value="MBB3175000.1"/>
    <property type="molecule type" value="Genomic_DNA"/>
</dbReference>
<comment type="caution">
    <text evidence="1">The sequence shown here is derived from an EMBL/GenBank/DDBJ whole genome shotgun (WGS) entry which is preliminary data.</text>
</comment>
<name>A0A839V393_9PROT</name>
<evidence type="ECO:0000313" key="1">
    <source>
        <dbReference type="EMBL" id="MBB3175000.1"/>
    </source>
</evidence>
<organism evidence="1 3">
    <name type="scientific">Endobacter medicaginis</name>
    <dbReference type="NCBI Taxonomy" id="1181271"/>
    <lineage>
        <taxon>Bacteria</taxon>
        <taxon>Pseudomonadati</taxon>
        <taxon>Pseudomonadota</taxon>
        <taxon>Alphaproteobacteria</taxon>
        <taxon>Acetobacterales</taxon>
        <taxon>Acetobacteraceae</taxon>
        <taxon>Endobacter</taxon>
    </lineage>
</organism>
<dbReference type="AlphaFoldDB" id="A0A839V393"/>
<gene>
    <name evidence="1" type="ORF">FHR90_002847</name>
    <name evidence="2" type="ORF">HUK83_00620</name>
</gene>
<keyword evidence="3" id="KW-1185">Reference proteome</keyword>
<reference evidence="2 4" key="1">
    <citation type="submission" date="2020-06" db="EMBL/GenBank/DDBJ databases">
        <title>Description of novel acetic acid bacteria.</title>
        <authorList>
            <person name="Sombolestani A."/>
        </authorList>
    </citation>
    <scope>NUCLEOTIDE SEQUENCE [LARGE SCALE GENOMIC DNA]</scope>
    <source>
        <strain evidence="2 4">LMG 26838</strain>
    </source>
</reference>
<sequence>MDQARLSALTCHGLRQAAARIGASFAVYRPVGTGSPLDSPAIASVDLAYTQDCSLAFRVALAPDKPIVQLLCDPSSLQAGDYLVGTETLFVLRVDPARPASGVLCNATLSVLQSATATQPGTNAYGGLASSAATALATGWPASLLLRSKTEADPTRLPSDTRSAYYAVLLPAISGVTITSGMRLLDAGGNIYQIVGTQRSAFGWSISAALQTS</sequence>
<proteinExistence type="predicted"/>
<reference evidence="1 3" key="2">
    <citation type="submission" date="2020-08" db="EMBL/GenBank/DDBJ databases">
        <title>Genomic Encyclopedia of Type Strains, Phase III (KMG-III): the genomes of soil and plant-associated and newly described type strains.</title>
        <authorList>
            <person name="Whitman W."/>
        </authorList>
    </citation>
    <scope>NUCLEOTIDE SEQUENCE [LARGE SCALE GENOMIC DNA]</scope>
    <source>
        <strain evidence="1 3">CECT 8088</strain>
    </source>
</reference>
<evidence type="ECO:0000313" key="2">
    <source>
        <dbReference type="EMBL" id="NVN28850.1"/>
    </source>
</evidence>
<evidence type="ECO:0000313" key="3">
    <source>
        <dbReference type="Proteomes" id="UP000557688"/>
    </source>
</evidence>